<evidence type="ECO:0000256" key="5">
    <source>
        <dbReference type="ARBA" id="ARBA00022842"/>
    </source>
</evidence>
<dbReference type="Gene3D" id="2.40.128.330">
    <property type="match status" value="1"/>
</dbReference>
<dbReference type="Pfam" id="PF22099">
    <property type="entry name" value="MRS2-like"/>
    <property type="match status" value="1"/>
</dbReference>
<keyword evidence="12" id="KW-1185">Reference proteome</keyword>
<organism evidence="11 12">
    <name type="scientific">Ampelomyces quisqualis</name>
    <name type="common">Powdery mildew agent</name>
    <dbReference type="NCBI Taxonomy" id="50730"/>
    <lineage>
        <taxon>Eukaryota</taxon>
        <taxon>Fungi</taxon>
        <taxon>Dikarya</taxon>
        <taxon>Ascomycota</taxon>
        <taxon>Pezizomycotina</taxon>
        <taxon>Dothideomycetes</taxon>
        <taxon>Pleosporomycetidae</taxon>
        <taxon>Pleosporales</taxon>
        <taxon>Pleosporineae</taxon>
        <taxon>Phaeosphaeriaceae</taxon>
        <taxon>Ampelomyces</taxon>
    </lineage>
</organism>
<comment type="subcellular location">
    <subcellularLocation>
        <location evidence="1">Membrane</location>
        <topology evidence="1">Multi-pass membrane protein</topology>
    </subcellularLocation>
    <subcellularLocation>
        <location evidence="10">Mitochondrion inner membrane</location>
        <topology evidence="10">Multi-pass membrane protein</topology>
    </subcellularLocation>
</comment>
<evidence type="ECO:0000256" key="3">
    <source>
        <dbReference type="ARBA" id="ARBA00022448"/>
    </source>
</evidence>
<evidence type="ECO:0000256" key="2">
    <source>
        <dbReference type="ARBA" id="ARBA00009765"/>
    </source>
</evidence>
<dbReference type="EMBL" id="ML979137">
    <property type="protein sequence ID" value="KAF1914795.1"/>
    <property type="molecule type" value="Genomic_DNA"/>
</dbReference>
<proteinExistence type="inferred from homology"/>
<dbReference type="InterPro" id="IPR039204">
    <property type="entry name" value="MRS2-like"/>
</dbReference>
<dbReference type="OrthoDB" id="10251508at2759"/>
<evidence type="ECO:0000256" key="7">
    <source>
        <dbReference type="ARBA" id="ARBA00022989"/>
    </source>
</evidence>
<keyword evidence="4 10" id="KW-0812">Transmembrane</keyword>
<evidence type="ECO:0000256" key="1">
    <source>
        <dbReference type="ARBA" id="ARBA00004141"/>
    </source>
</evidence>
<evidence type="ECO:0000256" key="10">
    <source>
        <dbReference type="RuleBase" id="RU366042"/>
    </source>
</evidence>
<evidence type="ECO:0000256" key="8">
    <source>
        <dbReference type="ARBA" id="ARBA00023065"/>
    </source>
</evidence>
<dbReference type="AlphaFoldDB" id="A0A6A5QGU0"/>
<keyword evidence="5 10" id="KW-0460">Magnesium</keyword>
<dbReference type="Proteomes" id="UP000800096">
    <property type="component" value="Unassembled WGS sequence"/>
</dbReference>
<keyword evidence="9 10" id="KW-0472">Membrane</keyword>
<evidence type="ECO:0000313" key="12">
    <source>
        <dbReference type="Proteomes" id="UP000800096"/>
    </source>
</evidence>
<reference evidence="11" key="1">
    <citation type="journal article" date="2020" name="Stud. Mycol.">
        <title>101 Dothideomycetes genomes: a test case for predicting lifestyles and emergence of pathogens.</title>
        <authorList>
            <person name="Haridas S."/>
            <person name="Albert R."/>
            <person name="Binder M."/>
            <person name="Bloem J."/>
            <person name="Labutti K."/>
            <person name="Salamov A."/>
            <person name="Andreopoulos B."/>
            <person name="Baker S."/>
            <person name="Barry K."/>
            <person name="Bills G."/>
            <person name="Bluhm B."/>
            <person name="Cannon C."/>
            <person name="Castanera R."/>
            <person name="Culley D."/>
            <person name="Daum C."/>
            <person name="Ezra D."/>
            <person name="Gonzalez J."/>
            <person name="Henrissat B."/>
            <person name="Kuo A."/>
            <person name="Liang C."/>
            <person name="Lipzen A."/>
            <person name="Lutzoni F."/>
            <person name="Magnuson J."/>
            <person name="Mondo S."/>
            <person name="Nolan M."/>
            <person name="Ohm R."/>
            <person name="Pangilinan J."/>
            <person name="Park H.-J."/>
            <person name="Ramirez L."/>
            <person name="Alfaro M."/>
            <person name="Sun H."/>
            <person name="Tritt A."/>
            <person name="Yoshinaga Y."/>
            <person name="Zwiers L.-H."/>
            <person name="Turgeon B."/>
            <person name="Goodwin S."/>
            <person name="Spatafora J."/>
            <person name="Crous P."/>
            <person name="Grigoriev I."/>
        </authorList>
    </citation>
    <scope>NUCLEOTIDE SEQUENCE</scope>
    <source>
        <strain evidence="11">HMLAC05119</strain>
    </source>
</reference>
<gene>
    <name evidence="11" type="ORF">BDU57DRAFT_519987</name>
</gene>
<evidence type="ECO:0000256" key="4">
    <source>
        <dbReference type="ARBA" id="ARBA00022692"/>
    </source>
</evidence>
<protein>
    <recommendedName>
        <fullName evidence="10">Magnesium transporter</fullName>
    </recommendedName>
</protein>
<dbReference type="PANTHER" id="PTHR13890">
    <property type="entry name" value="RNA SPLICING PROTEIN MRS2, MITOCHONDRIAL"/>
    <property type="match status" value="1"/>
</dbReference>
<dbReference type="GO" id="GO:0015095">
    <property type="term" value="F:magnesium ion transmembrane transporter activity"/>
    <property type="evidence" value="ECO:0007669"/>
    <property type="project" value="TreeGrafter"/>
</dbReference>
<keyword evidence="7 10" id="KW-1133">Transmembrane helix</keyword>
<keyword evidence="10" id="KW-0496">Mitochondrion</keyword>
<sequence length="429" mass="47790">MSLNNATRCARSQLLCAASSARGTLLNTHPSPATRLCRWIYPSGQRNFERRGLHTPHIHNSLRRLSTLSATSTNDADSAQQLYDLSCGLSRTQMNGNAEVQYSTYNAKNGVKHGNNMNKFSLASEYGLSTRDIRTIDLPSDGFPQIMIRQSALLIFMFDLRLLVQADRLLVFHVAENGGFEQDNTSRVFNQSLEGKLRGEAGLGVSIDLPFELRVLEAALASVTSTLEAEYQIANKQVSKALQALKLQMQGEEEDAIHSELHTLLGLVRKLSSIEQRASHVRGEVQEVLNEDRDMADMYLSDKQAGKPHAIQDHQEVEYLLEAYYKASDAVVQEAASLKAEIQQTDETIQSMLNVRRNQIMVLEAKIEIMMLGLASATLVAGLYGMNVINYSEQSPWAFGVLVSSSLIGTLLISRYGLRQLKRIQKMRL</sequence>
<dbReference type="PANTHER" id="PTHR13890:SF0">
    <property type="entry name" value="MAGNESIUM TRANSPORTER MRS2 HOMOLOG, MITOCHONDRIAL"/>
    <property type="match status" value="1"/>
</dbReference>
<keyword evidence="8 10" id="KW-0406">Ion transport</keyword>
<dbReference type="CDD" id="cd12823">
    <property type="entry name" value="Mrs2_Mfm1p-like"/>
    <property type="match status" value="1"/>
</dbReference>
<evidence type="ECO:0000256" key="9">
    <source>
        <dbReference type="ARBA" id="ARBA00023136"/>
    </source>
</evidence>
<evidence type="ECO:0000256" key="6">
    <source>
        <dbReference type="ARBA" id="ARBA00022946"/>
    </source>
</evidence>
<feature type="transmembrane region" description="Helical" evidence="10">
    <location>
        <begin position="367"/>
        <end position="385"/>
    </location>
</feature>
<evidence type="ECO:0000313" key="11">
    <source>
        <dbReference type="EMBL" id="KAF1914795.1"/>
    </source>
</evidence>
<accession>A0A6A5QGU0</accession>
<keyword evidence="10" id="KW-0999">Mitochondrion inner membrane</keyword>
<keyword evidence="6" id="KW-0809">Transit peptide</keyword>
<dbReference type="GO" id="GO:0005743">
    <property type="term" value="C:mitochondrial inner membrane"/>
    <property type="evidence" value="ECO:0007669"/>
    <property type="project" value="UniProtKB-SubCell"/>
</dbReference>
<dbReference type="GO" id="GO:0045016">
    <property type="term" value="P:mitochondrial magnesium ion transmembrane transport"/>
    <property type="evidence" value="ECO:0007669"/>
    <property type="project" value="TreeGrafter"/>
</dbReference>
<name>A0A6A5QGU0_AMPQU</name>
<keyword evidence="3 10" id="KW-0813">Transport</keyword>
<feature type="transmembrane region" description="Helical" evidence="10">
    <location>
        <begin position="397"/>
        <end position="418"/>
    </location>
</feature>
<dbReference type="Gene3D" id="1.20.58.340">
    <property type="entry name" value="Magnesium transport protein CorA, transmembrane region"/>
    <property type="match status" value="1"/>
</dbReference>
<comment type="similarity">
    <text evidence="2 10">Belongs to the CorA metal ion transporter (MIT) (TC 1.A.35) family.</text>
</comment>